<dbReference type="Proteomes" id="UP001432027">
    <property type="component" value="Unassembled WGS sequence"/>
</dbReference>
<evidence type="ECO:0000313" key="2">
    <source>
        <dbReference type="EMBL" id="GMS94656.1"/>
    </source>
</evidence>
<comment type="caution">
    <text evidence="2">The sequence shown here is derived from an EMBL/GenBank/DDBJ whole genome shotgun (WGS) entry which is preliminary data.</text>
</comment>
<reference evidence="2" key="1">
    <citation type="submission" date="2023-10" db="EMBL/GenBank/DDBJ databases">
        <title>Genome assembly of Pristionchus species.</title>
        <authorList>
            <person name="Yoshida K."/>
            <person name="Sommer R.J."/>
        </authorList>
    </citation>
    <scope>NUCLEOTIDE SEQUENCE</scope>
    <source>
        <strain evidence="2">RS0144</strain>
    </source>
</reference>
<proteinExistence type="predicted"/>
<evidence type="ECO:0008006" key="4">
    <source>
        <dbReference type="Google" id="ProtNLM"/>
    </source>
</evidence>
<feature type="compositionally biased region" description="Basic and acidic residues" evidence="1">
    <location>
        <begin position="502"/>
        <end position="530"/>
    </location>
</feature>
<name>A0AAV5TK10_9BILA</name>
<feature type="region of interest" description="Disordered" evidence="1">
    <location>
        <begin position="176"/>
        <end position="207"/>
    </location>
</feature>
<dbReference type="EMBL" id="BTSX01000004">
    <property type="protein sequence ID" value="GMS94656.1"/>
    <property type="molecule type" value="Genomic_DNA"/>
</dbReference>
<sequence>VKKEKKKKVKEEGEEVNTRSYFDIHENMSERSKIRRFKQCTKNIELMKETDQLLMPVQVNVVPQLDYGCEHFYSSFLLPNIRHTRKTPDSDDDDDGTNDTDFHGRLDHYTNMLKSTLNEDKEDAYLAFMTTFKYYQDTVCEKEIETEQPIRSGVMEEDEAAVEMANEENGMVDMGGGFDDDDNYGGGGGDDGDEGRDPVLAPDQEPIVHRDGSIDSIARSIAAASGYGMRVSSDGGDDEGDAIAQVGDQQYHLRLIKLDTVAMKTALSDVLTNPLMVADKLDETLSAFGRNMPPPTMGKKKKAKSNLTAINEDEELELLLRDSTLDTTGESTQPDVDIEATMMEAPDALNVTRALFAPPKEKAKSNRTIVFGAEGNSSQSHANASQTSHIELQGLHTLKSTFTCLPARMPLSSTSDVTVASTIAMILHLANENNLILNQEGQDVEGMDADGNTTTTMGDWMNDFAVYCLDDADGLKRANGSPRVSKPMEVLTQLSADEDASDVEKRQKETDKMLAEMAAKQKKEAEERAKKANGAGKRDDDDDDVFEVATPEKGPAFKVPTARPKMDAAAAKKGPTRKSGDNLSDDAPSSKRNRRSFEAANTTVQLDETIILD</sequence>
<protein>
    <recommendedName>
        <fullName evidence="4">Condensin complex subunit 2</fullName>
    </recommendedName>
</protein>
<organism evidence="2 3">
    <name type="scientific">Pristionchus entomophagus</name>
    <dbReference type="NCBI Taxonomy" id="358040"/>
    <lineage>
        <taxon>Eukaryota</taxon>
        <taxon>Metazoa</taxon>
        <taxon>Ecdysozoa</taxon>
        <taxon>Nematoda</taxon>
        <taxon>Chromadorea</taxon>
        <taxon>Rhabditida</taxon>
        <taxon>Rhabditina</taxon>
        <taxon>Diplogasteromorpha</taxon>
        <taxon>Diplogasteroidea</taxon>
        <taxon>Neodiplogasteridae</taxon>
        <taxon>Pristionchus</taxon>
    </lineage>
</organism>
<feature type="non-terminal residue" evidence="2">
    <location>
        <position position="1"/>
    </location>
</feature>
<feature type="region of interest" description="Disordered" evidence="1">
    <location>
        <begin position="495"/>
        <end position="613"/>
    </location>
</feature>
<evidence type="ECO:0000256" key="1">
    <source>
        <dbReference type="SAM" id="MobiDB-lite"/>
    </source>
</evidence>
<keyword evidence="3" id="KW-1185">Reference proteome</keyword>
<dbReference type="AlphaFoldDB" id="A0AAV5TK10"/>
<accession>A0AAV5TK10</accession>
<evidence type="ECO:0000313" key="3">
    <source>
        <dbReference type="Proteomes" id="UP001432027"/>
    </source>
</evidence>
<gene>
    <name evidence="2" type="ORF">PENTCL1PPCAC_16831</name>
</gene>